<dbReference type="PANTHER" id="PTHR24121">
    <property type="entry name" value="NO MECHANORECEPTOR POTENTIAL C, ISOFORM D-RELATED"/>
    <property type="match status" value="1"/>
</dbReference>
<dbReference type="AlphaFoldDB" id="A0A2A3EJD2"/>
<dbReference type="PANTHER" id="PTHR24121:SF21">
    <property type="entry name" value="ANKYRIN REPEAT FAMILY PROTEIN"/>
    <property type="match status" value="1"/>
</dbReference>
<dbReference type="EMBL" id="KZ288227">
    <property type="protein sequence ID" value="PBC31810.1"/>
    <property type="molecule type" value="Genomic_DNA"/>
</dbReference>
<name>A0A2A3EJD2_APICC</name>
<feature type="repeat" description="ANK" evidence="1">
    <location>
        <begin position="56"/>
        <end position="88"/>
    </location>
</feature>
<evidence type="ECO:0000256" key="2">
    <source>
        <dbReference type="SAM" id="MobiDB-lite"/>
    </source>
</evidence>
<dbReference type="InterPro" id="IPR036770">
    <property type="entry name" value="Ankyrin_rpt-contain_sf"/>
</dbReference>
<proteinExistence type="predicted"/>
<protein>
    <submittedName>
        <fullName evidence="3">Ankyrin repeat protein L93</fullName>
    </submittedName>
</protein>
<accession>A0A2A3EJD2</accession>
<dbReference type="InterPro" id="IPR002110">
    <property type="entry name" value="Ankyrin_rpt"/>
</dbReference>
<dbReference type="Proteomes" id="UP000242457">
    <property type="component" value="Unassembled WGS sequence"/>
</dbReference>
<evidence type="ECO:0000313" key="3">
    <source>
        <dbReference type="EMBL" id="PBC31810.1"/>
    </source>
</evidence>
<keyword evidence="4" id="KW-1185">Reference proteome</keyword>
<dbReference type="Pfam" id="PF12796">
    <property type="entry name" value="Ank_2"/>
    <property type="match status" value="1"/>
</dbReference>
<dbReference type="PROSITE" id="PS50088">
    <property type="entry name" value="ANK_REPEAT"/>
    <property type="match status" value="1"/>
</dbReference>
<sequence>MEVIKALQKEEYTLNTVNSYGENLLHISAANDCLDIIKEIFRKYECHQIINRKNKFGWTPLMLAIRNRNIKTVKYLLQQNANINESTYLGMSIFGLAAAINKDMFDIVYEACPSALLNTLNDDITPLCIAAMKNDKNLFFKLIELGFDVSKSKDETDIPVSNTDYNIGKNLQNLLKLPPLNLTNHLETDQCALISPTLTLDNQIISNKNEIVSIHLKNKTINELSLQRLQSIRPPDLDIQNEEEDLNTTLGYIPEFSPLRSPNVPSSINDENVFGEDTPTPPRYKTPPRGMILNSEEAKMFALLKHYGLNQHVSIFLQQEVNIS</sequence>
<evidence type="ECO:0000313" key="4">
    <source>
        <dbReference type="Proteomes" id="UP000242457"/>
    </source>
</evidence>
<dbReference type="STRING" id="94128.A0A2A3EJD2"/>
<dbReference type="OrthoDB" id="539213at2759"/>
<dbReference type="SMART" id="SM00248">
    <property type="entry name" value="ANK"/>
    <property type="match status" value="3"/>
</dbReference>
<organism evidence="3 4">
    <name type="scientific">Apis cerana cerana</name>
    <name type="common">Oriental honeybee</name>
    <dbReference type="NCBI Taxonomy" id="94128"/>
    <lineage>
        <taxon>Eukaryota</taxon>
        <taxon>Metazoa</taxon>
        <taxon>Ecdysozoa</taxon>
        <taxon>Arthropoda</taxon>
        <taxon>Hexapoda</taxon>
        <taxon>Insecta</taxon>
        <taxon>Pterygota</taxon>
        <taxon>Neoptera</taxon>
        <taxon>Endopterygota</taxon>
        <taxon>Hymenoptera</taxon>
        <taxon>Apocrita</taxon>
        <taxon>Aculeata</taxon>
        <taxon>Apoidea</taxon>
        <taxon>Anthophila</taxon>
        <taxon>Apidae</taxon>
        <taxon>Apis</taxon>
    </lineage>
</organism>
<gene>
    <name evidence="3" type="ORF">APICC_05692</name>
</gene>
<reference evidence="3 4" key="1">
    <citation type="submission" date="2014-07" db="EMBL/GenBank/DDBJ databases">
        <title>Genomic and transcriptomic analysis on Apis cerana provide comprehensive insights into honey bee biology.</title>
        <authorList>
            <person name="Diao Q."/>
            <person name="Sun L."/>
            <person name="Zheng H."/>
            <person name="Zheng H."/>
            <person name="Xu S."/>
            <person name="Wang S."/>
            <person name="Zeng Z."/>
            <person name="Hu F."/>
            <person name="Su S."/>
            <person name="Wu J."/>
        </authorList>
    </citation>
    <scope>NUCLEOTIDE SEQUENCE [LARGE SCALE GENOMIC DNA]</scope>
    <source>
        <tissue evidence="3">Pupae without intestine</tissue>
    </source>
</reference>
<keyword evidence="1" id="KW-0040">ANK repeat</keyword>
<dbReference type="Gene3D" id="1.25.40.20">
    <property type="entry name" value="Ankyrin repeat-containing domain"/>
    <property type="match status" value="1"/>
</dbReference>
<dbReference type="PROSITE" id="PS50297">
    <property type="entry name" value="ANK_REP_REGION"/>
    <property type="match status" value="1"/>
</dbReference>
<evidence type="ECO:0000256" key="1">
    <source>
        <dbReference type="PROSITE-ProRule" id="PRU00023"/>
    </source>
</evidence>
<dbReference type="SUPFAM" id="SSF48403">
    <property type="entry name" value="Ankyrin repeat"/>
    <property type="match status" value="1"/>
</dbReference>
<feature type="region of interest" description="Disordered" evidence="2">
    <location>
        <begin position="267"/>
        <end position="289"/>
    </location>
</feature>